<dbReference type="Gene3D" id="3.10.105.10">
    <property type="entry name" value="Dipeptide-binding Protein, Domain 3"/>
    <property type="match status" value="1"/>
</dbReference>
<evidence type="ECO:0000256" key="3">
    <source>
        <dbReference type="ARBA" id="ARBA00022448"/>
    </source>
</evidence>
<evidence type="ECO:0000256" key="5">
    <source>
        <dbReference type="SAM" id="SignalP"/>
    </source>
</evidence>
<dbReference type="PROSITE" id="PS01040">
    <property type="entry name" value="SBP_BACTERIAL_5"/>
    <property type="match status" value="1"/>
</dbReference>
<organism evidence="7 8">
    <name type="scientific">Microbacterium capsulatum</name>
    <dbReference type="NCBI Taxonomy" id="3041921"/>
    <lineage>
        <taxon>Bacteria</taxon>
        <taxon>Bacillati</taxon>
        <taxon>Actinomycetota</taxon>
        <taxon>Actinomycetes</taxon>
        <taxon>Micrococcales</taxon>
        <taxon>Microbacteriaceae</taxon>
        <taxon>Microbacterium</taxon>
    </lineage>
</organism>
<keyword evidence="8" id="KW-1185">Reference proteome</keyword>
<evidence type="ECO:0000256" key="1">
    <source>
        <dbReference type="ARBA" id="ARBA00004193"/>
    </source>
</evidence>
<dbReference type="Proteomes" id="UP001230289">
    <property type="component" value="Unassembled WGS sequence"/>
</dbReference>
<accession>A0ABU0XHE3</accession>
<dbReference type="PIRSF" id="PIRSF002741">
    <property type="entry name" value="MppA"/>
    <property type="match status" value="1"/>
</dbReference>
<name>A0ABU0XHE3_9MICO</name>
<comment type="caution">
    <text evidence="7">The sequence shown here is derived from an EMBL/GenBank/DDBJ whole genome shotgun (WGS) entry which is preliminary data.</text>
</comment>
<proteinExistence type="inferred from homology"/>
<gene>
    <name evidence="7" type="ORF">RBR11_11520</name>
</gene>
<dbReference type="PROSITE" id="PS51257">
    <property type="entry name" value="PROKAR_LIPOPROTEIN"/>
    <property type="match status" value="1"/>
</dbReference>
<reference evidence="7 8" key="1">
    <citation type="submission" date="2023-08" db="EMBL/GenBank/DDBJ databases">
        <title>Microbacterium sp. nov., isolated from a waste landfill.</title>
        <authorList>
            <person name="Wen W."/>
        </authorList>
    </citation>
    <scope>NUCLEOTIDE SEQUENCE [LARGE SCALE GENOMIC DNA]</scope>
    <source>
        <strain evidence="7 8">ASV81</strain>
    </source>
</reference>
<evidence type="ECO:0000259" key="6">
    <source>
        <dbReference type="Pfam" id="PF00496"/>
    </source>
</evidence>
<sequence>MSSPQRILKRLALVGVGIVSVAALAACSPPSTGSAGGGAGGASADLTVAETTAPSSLDPQASSLFADRFAWQLSYECLMTTTADGQLKPSLATGYQKSSDGLTYTFTLRDGVKFSNGSTFTADDVVYTFTRITSSPNRIDKELFSTFTSVEKVDAKTVKFHLSSPDAGFVNNMGNPLVWGCAIMSKDAAKENLATKMVGTGPWSQTDYQPETSLTFTRNADYWGDKAKAAKLTVLYMPTMGTQVSNLKAKKVDIIFPDQGSAKDLKSAGFTVDQVHTDSTIFLQINNTKAPFDNPKVAQAMALAFDRKALADQAYGGAARPSAYLPPSLAWAPKLSDVPNHTQDVAKAKQLLADAGYPNGLDISLLYINGYDPGTNDLMAVMQAQLAKAGFKVQLEPLEAATWSARRKALNYQLSWNAQSYYSNPYQYVAPVAGRQGPVPDSLQKLINAAFAAGSETDYQKALSKVEMQEATLIYPTITLLAKDMFVAHASSLQGVKVPSSQSRTFLSQVSK</sequence>
<dbReference type="Pfam" id="PF00496">
    <property type="entry name" value="SBP_bac_5"/>
    <property type="match status" value="1"/>
</dbReference>
<comment type="subcellular location">
    <subcellularLocation>
        <location evidence="1">Cell membrane</location>
        <topology evidence="1">Lipid-anchor</topology>
    </subcellularLocation>
</comment>
<evidence type="ECO:0000256" key="2">
    <source>
        <dbReference type="ARBA" id="ARBA00005695"/>
    </source>
</evidence>
<evidence type="ECO:0000313" key="7">
    <source>
        <dbReference type="EMBL" id="MDQ4214541.1"/>
    </source>
</evidence>
<dbReference type="PANTHER" id="PTHR30290:SF10">
    <property type="entry name" value="PERIPLASMIC OLIGOPEPTIDE-BINDING PROTEIN-RELATED"/>
    <property type="match status" value="1"/>
</dbReference>
<protein>
    <submittedName>
        <fullName evidence="7">ABC transporter substrate-binding protein</fullName>
    </submittedName>
</protein>
<dbReference type="CDD" id="cd00995">
    <property type="entry name" value="PBP2_NikA_DppA_OppA_like"/>
    <property type="match status" value="1"/>
</dbReference>
<evidence type="ECO:0000313" key="8">
    <source>
        <dbReference type="Proteomes" id="UP001230289"/>
    </source>
</evidence>
<comment type="similarity">
    <text evidence="2">Belongs to the bacterial solute-binding protein 5 family.</text>
</comment>
<dbReference type="InterPro" id="IPR039424">
    <property type="entry name" value="SBP_5"/>
</dbReference>
<evidence type="ECO:0000256" key="4">
    <source>
        <dbReference type="ARBA" id="ARBA00022729"/>
    </source>
</evidence>
<feature type="chain" id="PRO_5045960118" evidence="5">
    <location>
        <begin position="26"/>
        <end position="512"/>
    </location>
</feature>
<dbReference type="PANTHER" id="PTHR30290">
    <property type="entry name" value="PERIPLASMIC BINDING COMPONENT OF ABC TRANSPORTER"/>
    <property type="match status" value="1"/>
</dbReference>
<dbReference type="InterPro" id="IPR023765">
    <property type="entry name" value="SBP_5_CS"/>
</dbReference>
<dbReference type="SUPFAM" id="SSF53850">
    <property type="entry name" value="Periplasmic binding protein-like II"/>
    <property type="match status" value="1"/>
</dbReference>
<keyword evidence="3" id="KW-0813">Transport</keyword>
<dbReference type="RefSeq" id="WP_308489485.1">
    <property type="nucleotide sequence ID" value="NZ_JAVFCB010000006.1"/>
</dbReference>
<keyword evidence="4 5" id="KW-0732">Signal</keyword>
<dbReference type="InterPro" id="IPR030678">
    <property type="entry name" value="Peptide/Ni-bd"/>
</dbReference>
<dbReference type="Gene3D" id="3.40.190.10">
    <property type="entry name" value="Periplasmic binding protein-like II"/>
    <property type="match status" value="1"/>
</dbReference>
<feature type="domain" description="Solute-binding protein family 5" evidence="6">
    <location>
        <begin position="87"/>
        <end position="432"/>
    </location>
</feature>
<feature type="signal peptide" evidence="5">
    <location>
        <begin position="1"/>
        <end position="25"/>
    </location>
</feature>
<dbReference type="Gene3D" id="3.90.76.10">
    <property type="entry name" value="Dipeptide-binding Protein, Domain 1"/>
    <property type="match status" value="1"/>
</dbReference>
<dbReference type="InterPro" id="IPR000914">
    <property type="entry name" value="SBP_5_dom"/>
</dbReference>
<dbReference type="EMBL" id="JAVFCB010000006">
    <property type="protein sequence ID" value="MDQ4214541.1"/>
    <property type="molecule type" value="Genomic_DNA"/>
</dbReference>